<comment type="caution">
    <text evidence="3">The sequence shown here is derived from an EMBL/GenBank/DDBJ whole genome shotgun (WGS) entry which is preliminary data.</text>
</comment>
<reference evidence="4" key="1">
    <citation type="submission" date="2022-10" db="EMBL/GenBank/DDBJ databases">
        <title>Genome assembly of Pristionchus species.</title>
        <authorList>
            <person name="Yoshida K."/>
            <person name="Sommer R.J."/>
        </authorList>
    </citation>
    <scope>NUCLEOTIDE SEQUENCE [LARGE SCALE GENOMIC DNA]</scope>
    <source>
        <strain evidence="4">RS5460</strain>
    </source>
</reference>
<dbReference type="EC" id="3.1.2.14" evidence="1"/>
<dbReference type="AlphaFoldDB" id="A0AAN5CQ23"/>
<evidence type="ECO:0000256" key="1">
    <source>
        <dbReference type="ARBA" id="ARBA00012480"/>
    </source>
</evidence>
<proteinExistence type="predicted"/>
<evidence type="ECO:0000313" key="3">
    <source>
        <dbReference type="EMBL" id="GMR48515.1"/>
    </source>
</evidence>
<evidence type="ECO:0000259" key="2">
    <source>
        <dbReference type="Pfam" id="PF00975"/>
    </source>
</evidence>
<name>A0AAN5CQ23_9BILA</name>
<dbReference type="GO" id="GO:0016297">
    <property type="term" value="F:fatty acyl-[ACP] hydrolase activity"/>
    <property type="evidence" value="ECO:0007669"/>
    <property type="project" value="UniProtKB-EC"/>
</dbReference>
<protein>
    <recommendedName>
        <fullName evidence="1">oleoyl-[acyl-carrier-protein] hydrolase</fullName>
        <ecNumber evidence="1">3.1.2.14</ecNumber>
    </recommendedName>
</protein>
<feature type="non-terminal residue" evidence="3">
    <location>
        <position position="1"/>
    </location>
</feature>
<feature type="domain" description="Thioesterase" evidence="2">
    <location>
        <begin position="44"/>
        <end position="133"/>
    </location>
</feature>
<organism evidence="3 4">
    <name type="scientific">Pristionchus mayeri</name>
    <dbReference type="NCBI Taxonomy" id="1317129"/>
    <lineage>
        <taxon>Eukaryota</taxon>
        <taxon>Metazoa</taxon>
        <taxon>Ecdysozoa</taxon>
        <taxon>Nematoda</taxon>
        <taxon>Chromadorea</taxon>
        <taxon>Rhabditida</taxon>
        <taxon>Rhabditina</taxon>
        <taxon>Diplogasteromorpha</taxon>
        <taxon>Diplogasteroidea</taxon>
        <taxon>Neodiplogasteridae</taxon>
        <taxon>Pristionchus</taxon>
    </lineage>
</organism>
<dbReference type="SUPFAM" id="SSF53474">
    <property type="entry name" value="alpha/beta-Hydrolases"/>
    <property type="match status" value="1"/>
</dbReference>
<dbReference type="Pfam" id="PF00975">
    <property type="entry name" value="Thioesterase"/>
    <property type="match status" value="1"/>
</dbReference>
<gene>
    <name evidence="3" type="ORF">PMAYCL1PPCAC_18710</name>
</gene>
<dbReference type="Gene3D" id="3.40.50.1820">
    <property type="entry name" value="alpha/beta hydrolase"/>
    <property type="match status" value="1"/>
</dbReference>
<dbReference type="EMBL" id="BTRK01000004">
    <property type="protein sequence ID" value="GMR48515.1"/>
    <property type="molecule type" value="Genomic_DNA"/>
</dbReference>
<dbReference type="InterPro" id="IPR001031">
    <property type="entry name" value="Thioesterase"/>
</dbReference>
<dbReference type="Proteomes" id="UP001328107">
    <property type="component" value="Unassembled WGS sequence"/>
</dbReference>
<evidence type="ECO:0000313" key="4">
    <source>
        <dbReference type="Proteomes" id="UP001328107"/>
    </source>
</evidence>
<sequence length="252" mass="28518">LSISLADLIPHLTITRQVELVMGRERKGVSMLRISESPLERGTLILLHPLIGGVQMPYRNLIVQLAKEYEINGFEHPETFRRDFAVPRIESIVHLVSSYVQSNRSSLSSSKRLFMGASLGALLAFEMASQLDIEADLIVIDGTSNAKPTTPTISWEEHRSMMTKILSEYRVEDEILINHMISHSWQMYQISKDYKPTRNERISVHVFSCCGTDLNWSEIALVKSVNRLGGDHSQILDPINSSLVSAFVRLHF</sequence>
<dbReference type="InterPro" id="IPR029058">
    <property type="entry name" value="AB_hydrolase_fold"/>
</dbReference>
<keyword evidence="4" id="KW-1185">Reference proteome</keyword>
<accession>A0AAN5CQ23</accession>